<evidence type="ECO:0000313" key="3">
    <source>
        <dbReference type="Proteomes" id="UP001196413"/>
    </source>
</evidence>
<keyword evidence="3" id="KW-1185">Reference proteome</keyword>
<gene>
    <name evidence="2" type="ORF">KIN20_029880</name>
</gene>
<proteinExistence type="predicted"/>
<reference evidence="2" key="1">
    <citation type="submission" date="2021-06" db="EMBL/GenBank/DDBJ databases">
        <title>Parelaphostrongylus tenuis whole genome reference sequence.</title>
        <authorList>
            <person name="Garwood T.J."/>
            <person name="Larsen P.A."/>
            <person name="Fountain-Jones N.M."/>
            <person name="Garbe J.R."/>
            <person name="Macchietto M.G."/>
            <person name="Kania S.A."/>
            <person name="Gerhold R.W."/>
            <person name="Richards J.E."/>
            <person name="Wolf T.M."/>
        </authorList>
    </citation>
    <scope>NUCLEOTIDE SEQUENCE</scope>
    <source>
        <strain evidence="2">MNPRO001-30</strain>
        <tissue evidence="2">Meninges</tissue>
    </source>
</reference>
<dbReference type="Proteomes" id="UP001196413">
    <property type="component" value="Unassembled WGS sequence"/>
</dbReference>
<dbReference type="EMBL" id="JAHQIW010006263">
    <property type="protein sequence ID" value="KAJ1368653.1"/>
    <property type="molecule type" value="Genomic_DNA"/>
</dbReference>
<evidence type="ECO:0000256" key="1">
    <source>
        <dbReference type="SAM" id="MobiDB-lite"/>
    </source>
</evidence>
<feature type="region of interest" description="Disordered" evidence="1">
    <location>
        <begin position="74"/>
        <end position="94"/>
    </location>
</feature>
<sequence>MDSTQGKFEPVLCRRDTVVVSPQKLVSTLVVGDAPTALVSISDSQSLPPSSAIETYIVCIDIVPHSYIRSVPRNDDDGMWSGVGSNRNGKQPGSRIGLVQYRLIRNTVSRRAAVMRAIPGRQGRESKRDTKRIPK</sequence>
<dbReference type="AlphaFoldDB" id="A0AAD5R2Z6"/>
<organism evidence="2 3">
    <name type="scientific">Parelaphostrongylus tenuis</name>
    <name type="common">Meningeal worm</name>
    <dbReference type="NCBI Taxonomy" id="148309"/>
    <lineage>
        <taxon>Eukaryota</taxon>
        <taxon>Metazoa</taxon>
        <taxon>Ecdysozoa</taxon>
        <taxon>Nematoda</taxon>
        <taxon>Chromadorea</taxon>
        <taxon>Rhabditida</taxon>
        <taxon>Rhabditina</taxon>
        <taxon>Rhabditomorpha</taxon>
        <taxon>Strongyloidea</taxon>
        <taxon>Metastrongylidae</taxon>
        <taxon>Parelaphostrongylus</taxon>
    </lineage>
</organism>
<evidence type="ECO:0000313" key="2">
    <source>
        <dbReference type="EMBL" id="KAJ1368653.1"/>
    </source>
</evidence>
<comment type="caution">
    <text evidence="2">The sequence shown here is derived from an EMBL/GenBank/DDBJ whole genome shotgun (WGS) entry which is preliminary data.</text>
</comment>
<protein>
    <submittedName>
        <fullName evidence="2">Uncharacterized protein</fullName>
    </submittedName>
</protein>
<accession>A0AAD5R2Z6</accession>
<name>A0AAD5R2Z6_PARTN</name>